<protein>
    <submittedName>
        <fullName evidence="2">Uncharacterized protein</fullName>
    </submittedName>
</protein>
<name>A0AAN7MDT5_TRANT</name>
<comment type="caution">
    <text evidence="2">The sequence shown here is derived from an EMBL/GenBank/DDBJ whole genome shotgun (WGS) entry which is preliminary data.</text>
</comment>
<dbReference type="Proteomes" id="UP001346149">
    <property type="component" value="Unassembled WGS sequence"/>
</dbReference>
<keyword evidence="3" id="KW-1185">Reference proteome</keyword>
<sequence>MFLFLSVTTIHVLCPLYVPIRIFQFVNCSGSDSSQARSPPNSLRCLYRSCGSPSSANRVHLHHLVSAIQEVKCSNEELPEVRLFVFNLVDKEIGKGLQLSVMRSDDFLPPLTHLSL</sequence>
<evidence type="ECO:0000313" key="3">
    <source>
        <dbReference type="Proteomes" id="UP001346149"/>
    </source>
</evidence>
<feature type="signal peptide" evidence="1">
    <location>
        <begin position="1"/>
        <end position="15"/>
    </location>
</feature>
<evidence type="ECO:0000313" key="2">
    <source>
        <dbReference type="EMBL" id="KAK4796717.1"/>
    </source>
</evidence>
<dbReference type="AlphaFoldDB" id="A0AAN7MDT5"/>
<gene>
    <name evidence="2" type="ORF">SAY86_029043</name>
</gene>
<evidence type="ECO:0000256" key="1">
    <source>
        <dbReference type="SAM" id="SignalP"/>
    </source>
</evidence>
<keyword evidence="1" id="KW-0732">Signal</keyword>
<proteinExistence type="predicted"/>
<accession>A0AAN7MDT5</accession>
<organism evidence="2 3">
    <name type="scientific">Trapa natans</name>
    <name type="common">Water chestnut</name>
    <dbReference type="NCBI Taxonomy" id="22666"/>
    <lineage>
        <taxon>Eukaryota</taxon>
        <taxon>Viridiplantae</taxon>
        <taxon>Streptophyta</taxon>
        <taxon>Embryophyta</taxon>
        <taxon>Tracheophyta</taxon>
        <taxon>Spermatophyta</taxon>
        <taxon>Magnoliopsida</taxon>
        <taxon>eudicotyledons</taxon>
        <taxon>Gunneridae</taxon>
        <taxon>Pentapetalae</taxon>
        <taxon>rosids</taxon>
        <taxon>malvids</taxon>
        <taxon>Myrtales</taxon>
        <taxon>Lythraceae</taxon>
        <taxon>Trapa</taxon>
    </lineage>
</organism>
<reference evidence="2 3" key="1">
    <citation type="journal article" date="2023" name="Hortic Res">
        <title>Pangenome of water caltrop reveals structural variations and asymmetric subgenome divergence after allopolyploidization.</title>
        <authorList>
            <person name="Zhang X."/>
            <person name="Chen Y."/>
            <person name="Wang L."/>
            <person name="Yuan Y."/>
            <person name="Fang M."/>
            <person name="Shi L."/>
            <person name="Lu R."/>
            <person name="Comes H.P."/>
            <person name="Ma Y."/>
            <person name="Chen Y."/>
            <person name="Huang G."/>
            <person name="Zhou Y."/>
            <person name="Zheng Z."/>
            <person name="Qiu Y."/>
        </authorList>
    </citation>
    <scope>NUCLEOTIDE SEQUENCE [LARGE SCALE GENOMIC DNA]</scope>
    <source>
        <strain evidence="2">F231</strain>
    </source>
</reference>
<dbReference type="EMBL" id="JAXQNO010000006">
    <property type="protein sequence ID" value="KAK4796717.1"/>
    <property type="molecule type" value="Genomic_DNA"/>
</dbReference>
<feature type="chain" id="PRO_5042863178" evidence="1">
    <location>
        <begin position="16"/>
        <end position="116"/>
    </location>
</feature>